<dbReference type="PIRSF" id="PIRSF035652">
    <property type="entry name" value="CHP02436"/>
    <property type="match status" value="1"/>
</dbReference>
<proteinExistence type="predicted"/>
<accession>A0A923PG04</accession>
<dbReference type="EMBL" id="JACSIT010000066">
    <property type="protein sequence ID" value="MBC6993377.1"/>
    <property type="molecule type" value="Genomic_DNA"/>
</dbReference>
<sequence length="111" mass="12547">MRQRTKAAAIAIVNLMGKQKETPVLRVISFQLLKSATSAAANYRAACRARSTNEFYAKMSIVVEETDETLFWLEMLHDSEIPIDKAAVTLLGKEWQEILMIMAKSRSNVKK</sequence>
<name>A0A923PG04_9BACT</name>
<organism evidence="1 2">
    <name type="scientific">Neolewinella lacunae</name>
    <dbReference type="NCBI Taxonomy" id="1517758"/>
    <lineage>
        <taxon>Bacteria</taxon>
        <taxon>Pseudomonadati</taxon>
        <taxon>Bacteroidota</taxon>
        <taxon>Saprospiria</taxon>
        <taxon>Saprospirales</taxon>
        <taxon>Lewinellaceae</taxon>
        <taxon>Neolewinella</taxon>
    </lineage>
</organism>
<dbReference type="InterPro" id="IPR036583">
    <property type="entry name" value="23S_rRNA_IVS_sf"/>
</dbReference>
<dbReference type="Pfam" id="PF05635">
    <property type="entry name" value="23S_rRNA_IVP"/>
    <property type="match status" value="1"/>
</dbReference>
<dbReference type="SUPFAM" id="SSF158446">
    <property type="entry name" value="IVS-encoded protein-like"/>
    <property type="match status" value="1"/>
</dbReference>
<evidence type="ECO:0000313" key="1">
    <source>
        <dbReference type="EMBL" id="MBC6993377.1"/>
    </source>
</evidence>
<reference evidence="1" key="1">
    <citation type="submission" date="2020-08" db="EMBL/GenBank/DDBJ databases">
        <title>Lewinella bacteria from marine environments.</title>
        <authorList>
            <person name="Zhong Y."/>
        </authorList>
    </citation>
    <scope>NUCLEOTIDE SEQUENCE</scope>
    <source>
        <strain evidence="1">KCTC 42187</strain>
    </source>
</reference>
<dbReference type="AlphaFoldDB" id="A0A923PG04"/>
<dbReference type="Proteomes" id="UP000650081">
    <property type="component" value="Unassembled WGS sequence"/>
</dbReference>
<comment type="caution">
    <text evidence="1">The sequence shown here is derived from an EMBL/GenBank/DDBJ whole genome shotgun (WGS) entry which is preliminary data.</text>
</comment>
<protein>
    <submittedName>
        <fullName evidence="1">Four helix bundle protein</fullName>
    </submittedName>
</protein>
<gene>
    <name evidence="1" type="ORF">H9S92_04330</name>
</gene>
<dbReference type="NCBIfam" id="TIGR02436">
    <property type="entry name" value="four helix bundle protein"/>
    <property type="match status" value="1"/>
</dbReference>
<keyword evidence="2" id="KW-1185">Reference proteome</keyword>
<evidence type="ECO:0000313" key="2">
    <source>
        <dbReference type="Proteomes" id="UP000650081"/>
    </source>
</evidence>
<dbReference type="Gene3D" id="1.20.1440.60">
    <property type="entry name" value="23S rRNA-intervening sequence"/>
    <property type="match status" value="1"/>
</dbReference>
<dbReference type="InterPro" id="IPR012657">
    <property type="entry name" value="23S_rRNA-intervening_sequence"/>
</dbReference>